<comment type="caution">
    <text evidence="5">The sequence shown here is derived from an EMBL/GenBank/DDBJ whole genome shotgun (WGS) entry which is preliminary data.</text>
</comment>
<dbReference type="EMBL" id="JAUJLE010000136">
    <property type="protein sequence ID" value="KAK0977109.1"/>
    <property type="molecule type" value="Genomic_DNA"/>
</dbReference>
<dbReference type="Proteomes" id="UP001175353">
    <property type="component" value="Unassembled WGS sequence"/>
</dbReference>
<dbReference type="GO" id="GO:0008270">
    <property type="term" value="F:zinc ion binding"/>
    <property type="evidence" value="ECO:0007669"/>
    <property type="project" value="InterPro"/>
</dbReference>
<accession>A0AAN6KDI6</accession>
<keyword evidence="6" id="KW-1185">Reference proteome</keyword>
<dbReference type="Gene3D" id="3.40.50.720">
    <property type="entry name" value="NAD(P)-binding Rossmann-like Domain"/>
    <property type="match status" value="1"/>
</dbReference>
<organism evidence="5 6">
    <name type="scientific">Friedmanniomyces endolithicus</name>
    <dbReference type="NCBI Taxonomy" id="329885"/>
    <lineage>
        <taxon>Eukaryota</taxon>
        <taxon>Fungi</taxon>
        <taxon>Dikarya</taxon>
        <taxon>Ascomycota</taxon>
        <taxon>Pezizomycotina</taxon>
        <taxon>Dothideomycetes</taxon>
        <taxon>Dothideomycetidae</taxon>
        <taxon>Mycosphaerellales</taxon>
        <taxon>Teratosphaeriaceae</taxon>
        <taxon>Friedmanniomyces</taxon>
    </lineage>
</organism>
<dbReference type="PANTHER" id="PTHR44013">
    <property type="entry name" value="ZINC-TYPE ALCOHOL DEHYDROGENASE-LIKE PROTEIN C16A3.02C"/>
    <property type="match status" value="1"/>
</dbReference>
<evidence type="ECO:0000259" key="4">
    <source>
        <dbReference type="SMART" id="SM00829"/>
    </source>
</evidence>
<evidence type="ECO:0000313" key="5">
    <source>
        <dbReference type="EMBL" id="KAK0977109.1"/>
    </source>
</evidence>
<feature type="signal peptide" evidence="3">
    <location>
        <begin position="1"/>
        <end position="25"/>
    </location>
</feature>
<dbReference type="SMART" id="SM00829">
    <property type="entry name" value="PKS_ER"/>
    <property type="match status" value="1"/>
</dbReference>
<dbReference type="InterPro" id="IPR052733">
    <property type="entry name" value="Chloroplast_QOR"/>
</dbReference>
<keyword evidence="2" id="KW-0472">Membrane</keyword>
<dbReference type="AlphaFoldDB" id="A0AAN6KDI6"/>
<feature type="compositionally biased region" description="Low complexity" evidence="1">
    <location>
        <begin position="459"/>
        <end position="478"/>
    </location>
</feature>
<evidence type="ECO:0000313" key="6">
    <source>
        <dbReference type="Proteomes" id="UP001175353"/>
    </source>
</evidence>
<dbReference type="InterPro" id="IPR013154">
    <property type="entry name" value="ADH-like_N"/>
</dbReference>
<sequence length="945" mass="102847">MGRGGAIYLSYTALVLLSTPPSAHALCAFCDLWKVSIWEGPAPAPEDGPPFSAHAIRNKAVLPYEIVGIVCSYVVTVLILGTLLLTVGRTLRRRAQEMATRPTELVKPMRRNFDPSPISPKSARSWYSRKLRNKKSATSSIRSGHSDVASPGMDSVVSFDPNVVEADRAQRQEEMERLYAAVMAHDDRKSQGNTATSTEVPPEYSQKRPPRIVTDHPRLRHLQAPEMSPRSPTTPKSPVRAIYPPDSPIPPMPQSPGSPIRAEYPAMPLSPPYPGPSNQSSDLRTTRKDRSSSLGSRATVASDTTSTGKKLRKSLRNIKISAPLQADDNSDGARTPLSPRFYTDPGIPPEPPTARTTETTDSRYAPTTPDTARSWRYPEELEQDAEGLDEVRALPQAHPNRLSTYNYNNEAQALTNAASTRQDPTNQDGSTKTQFNATGTGSSNTSRPLPFRQMNNTHQQPQPQQSKPPSQQQQQQQPQPFPLSPLTFHTTARHHLQNPAISPYHPQYPFSAGPGQTQFVSPRRDNFAGGPRTGLATPYSPYMPFTPLTPVTPHLTSRAERKQRAREEREVRGVIVEEEMVRGEGELWSSGNTRDQNTTVLPQNTTTMAANIPSTMRASQWTTTKGGLDKTLHLNPSAPLPKTAHALPPDYTLVKVAYTTPNPIDYKLAEVLPFIFSKPATPCLDFSGTILATTLPHLKRGELVFGKTEPPAFGALAEYLVVAKAGCVPLPPGVSLKQAACVGVAGLTSYQCLAPHVKAGDKVLINGGSGGTGTFAIQIAKALGCYVTTTCSGANVELCRSLGADEVIDYRVEDVVGTLKRSGRQYDLIYDTVFAVPALYWECHHYVKAEGKFITIAGTPSVGFLVEFLKLFLWPAVLGGGQRKLAFHTASSSAVDYEAIAKMMAEGKVKAVVEKEFGLERAGEAFAHLKSGRTKGKIVIEVAGE</sequence>
<feature type="region of interest" description="Disordered" evidence="1">
    <location>
        <begin position="417"/>
        <end position="486"/>
    </location>
</feature>
<feature type="compositionally biased region" description="Pro residues" evidence="1">
    <location>
        <begin position="245"/>
        <end position="256"/>
    </location>
</feature>
<feature type="compositionally biased region" description="Polar residues" evidence="1">
    <location>
        <begin position="292"/>
        <end position="308"/>
    </location>
</feature>
<feature type="compositionally biased region" description="Polar residues" evidence="1">
    <location>
        <begin position="417"/>
        <end position="458"/>
    </location>
</feature>
<dbReference type="InterPro" id="IPR036291">
    <property type="entry name" value="NAD(P)-bd_dom_sf"/>
</dbReference>
<keyword evidence="3" id="KW-0732">Signal</keyword>
<evidence type="ECO:0000256" key="2">
    <source>
        <dbReference type="SAM" id="Phobius"/>
    </source>
</evidence>
<dbReference type="PANTHER" id="PTHR44013:SF1">
    <property type="entry name" value="ZINC-TYPE ALCOHOL DEHYDROGENASE-LIKE PROTEIN C16A3.02C"/>
    <property type="match status" value="1"/>
</dbReference>
<name>A0AAN6KDI6_9PEZI</name>
<dbReference type="Pfam" id="PF08240">
    <property type="entry name" value="ADH_N"/>
    <property type="match status" value="1"/>
</dbReference>
<feature type="region of interest" description="Disordered" evidence="1">
    <location>
        <begin position="185"/>
        <end position="378"/>
    </location>
</feature>
<evidence type="ECO:0000256" key="1">
    <source>
        <dbReference type="SAM" id="MobiDB-lite"/>
    </source>
</evidence>
<feature type="domain" description="Enoyl reductase (ER)" evidence="4">
    <location>
        <begin position="627"/>
        <end position="940"/>
    </location>
</feature>
<dbReference type="CDD" id="cd08267">
    <property type="entry name" value="MDR1"/>
    <property type="match status" value="1"/>
</dbReference>
<feature type="transmembrane region" description="Helical" evidence="2">
    <location>
        <begin position="66"/>
        <end position="88"/>
    </location>
</feature>
<protein>
    <recommendedName>
        <fullName evidence="4">Enoyl reductase (ER) domain-containing protein</fullName>
    </recommendedName>
</protein>
<keyword evidence="2" id="KW-0812">Transmembrane</keyword>
<feature type="chain" id="PRO_5042826607" description="Enoyl reductase (ER) domain-containing protein" evidence="3">
    <location>
        <begin position="26"/>
        <end position="945"/>
    </location>
</feature>
<dbReference type="SUPFAM" id="SSF50129">
    <property type="entry name" value="GroES-like"/>
    <property type="match status" value="1"/>
</dbReference>
<dbReference type="GO" id="GO:0016491">
    <property type="term" value="F:oxidoreductase activity"/>
    <property type="evidence" value="ECO:0007669"/>
    <property type="project" value="InterPro"/>
</dbReference>
<dbReference type="Pfam" id="PF13602">
    <property type="entry name" value="ADH_zinc_N_2"/>
    <property type="match status" value="1"/>
</dbReference>
<dbReference type="SUPFAM" id="SSF51735">
    <property type="entry name" value="NAD(P)-binding Rossmann-fold domains"/>
    <property type="match status" value="1"/>
</dbReference>
<feature type="region of interest" description="Disordered" evidence="1">
    <location>
        <begin position="499"/>
        <end position="566"/>
    </location>
</feature>
<dbReference type="InterPro" id="IPR002364">
    <property type="entry name" value="Quin_OxRdtase/zeta-crystal_CS"/>
</dbReference>
<feature type="compositionally biased region" description="Basic and acidic residues" evidence="1">
    <location>
        <begin position="557"/>
        <end position="566"/>
    </location>
</feature>
<gene>
    <name evidence="5" type="ORF">LTR91_013493</name>
</gene>
<reference evidence="5" key="1">
    <citation type="submission" date="2023-06" db="EMBL/GenBank/DDBJ databases">
        <title>Black Yeasts Isolated from many extreme environments.</title>
        <authorList>
            <person name="Coleine C."/>
            <person name="Stajich J.E."/>
            <person name="Selbmann L."/>
        </authorList>
    </citation>
    <scope>NUCLEOTIDE SEQUENCE</scope>
    <source>
        <strain evidence="5">CCFEE 5200</strain>
    </source>
</reference>
<feature type="region of interest" description="Disordered" evidence="1">
    <location>
        <begin position="109"/>
        <end position="154"/>
    </location>
</feature>
<dbReference type="Gene3D" id="3.90.180.10">
    <property type="entry name" value="Medium-chain alcohol dehydrogenases, catalytic domain"/>
    <property type="match status" value="1"/>
</dbReference>
<dbReference type="InterPro" id="IPR011032">
    <property type="entry name" value="GroES-like_sf"/>
</dbReference>
<dbReference type="PROSITE" id="PS01162">
    <property type="entry name" value="QOR_ZETA_CRYSTAL"/>
    <property type="match status" value="1"/>
</dbReference>
<proteinExistence type="predicted"/>
<evidence type="ECO:0000256" key="3">
    <source>
        <dbReference type="SAM" id="SignalP"/>
    </source>
</evidence>
<keyword evidence="2" id="KW-1133">Transmembrane helix</keyword>
<dbReference type="InterPro" id="IPR020843">
    <property type="entry name" value="ER"/>
</dbReference>